<protein>
    <submittedName>
        <fullName evidence="1">Uncharacterized protein</fullName>
    </submittedName>
</protein>
<reference evidence="1" key="1">
    <citation type="submission" date="2020-02" db="EMBL/GenBank/DDBJ databases">
        <authorList>
            <person name="Meier V. D."/>
        </authorList>
    </citation>
    <scope>NUCLEOTIDE SEQUENCE</scope>
    <source>
        <strain evidence="1">AVDCRST_MAG02</strain>
    </source>
</reference>
<gene>
    <name evidence="1" type="ORF">AVDCRST_MAG02-2710</name>
</gene>
<dbReference type="EMBL" id="CADCVH010000089">
    <property type="protein sequence ID" value="CAA9463905.1"/>
    <property type="molecule type" value="Genomic_DNA"/>
</dbReference>
<dbReference type="AlphaFoldDB" id="A0A6J4R4H9"/>
<proteinExistence type="predicted"/>
<organism evidence="1">
    <name type="scientific">uncultured Rubrobacteraceae bacterium</name>
    <dbReference type="NCBI Taxonomy" id="349277"/>
    <lineage>
        <taxon>Bacteria</taxon>
        <taxon>Bacillati</taxon>
        <taxon>Actinomycetota</taxon>
        <taxon>Rubrobacteria</taxon>
        <taxon>Rubrobacterales</taxon>
        <taxon>Rubrobacteraceae</taxon>
        <taxon>environmental samples</taxon>
    </lineage>
</organism>
<name>A0A6J4R4H9_9ACTN</name>
<accession>A0A6J4R4H9</accession>
<evidence type="ECO:0000313" key="1">
    <source>
        <dbReference type="EMBL" id="CAA9463905.1"/>
    </source>
</evidence>
<sequence>MIGESTLGRTCLRTILGLPTPRARAASIKSSPFTESTEARAVRA</sequence>